<dbReference type="GO" id="GO:0042910">
    <property type="term" value="F:xenobiotic transmembrane transporter activity"/>
    <property type="evidence" value="ECO:0007669"/>
    <property type="project" value="InterPro"/>
</dbReference>
<keyword evidence="3 7" id="KW-0812">Transmembrane</keyword>
<reference evidence="8" key="1">
    <citation type="submission" date="2014-09" db="EMBL/GenBank/DDBJ databases">
        <title>Draft genome sequence of an oleaginous Mucoromycotina fungus Mucor ambiguus NBRC6742.</title>
        <authorList>
            <person name="Takeda I."/>
            <person name="Yamane N."/>
            <person name="Morita T."/>
            <person name="Tamano K."/>
            <person name="Machida M."/>
            <person name="Baker S."/>
            <person name="Koike H."/>
        </authorList>
    </citation>
    <scope>NUCLEOTIDE SEQUENCE</scope>
    <source>
        <strain evidence="8">NBRC 6742</strain>
    </source>
</reference>
<evidence type="ECO:0000256" key="3">
    <source>
        <dbReference type="ARBA" id="ARBA00022692"/>
    </source>
</evidence>
<feature type="region of interest" description="Disordered" evidence="6">
    <location>
        <begin position="1"/>
        <end position="20"/>
    </location>
</feature>
<dbReference type="Proteomes" id="UP000053815">
    <property type="component" value="Unassembled WGS sequence"/>
</dbReference>
<dbReference type="InterPro" id="IPR002528">
    <property type="entry name" value="MATE_fam"/>
</dbReference>
<feature type="transmembrane region" description="Helical" evidence="7">
    <location>
        <begin position="393"/>
        <end position="412"/>
    </location>
</feature>
<dbReference type="GO" id="GO:0015297">
    <property type="term" value="F:antiporter activity"/>
    <property type="evidence" value="ECO:0007669"/>
    <property type="project" value="InterPro"/>
</dbReference>
<comment type="subcellular location">
    <subcellularLocation>
        <location evidence="1">Membrane</location>
        <topology evidence="1">Multi-pass membrane protein</topology>
    </subcellularLocation>
</comment>
<keyword evidence="4 7" id="KW-1133">Transmembrane helix</keyword>
<feature type="compositionally biased region" description="Polar residues" evidence="6">
    <location>
        <begin position="1"/>
        <end position="15"/>
    </location>
</feature>
<dbReference type="EMBL" id="DF836423">
    <property type="protein sequence ID" value="GAN06727.1"/>
    <property type="molecule type" value="Genomic_DNA"/>
</dbReference>
<keyword evidence="9" id="KW-1185">Reference proteome</keyword>
<dbReference type="OrthoDB" id="2126698at2759"/>
<comment type="similarity">
    <text evidence="2">Belongs to the multi antimicrobial extrusion (MATE) (TC 2.A.66.1) family.</text>
</comment>
<evidence type="ECO:0000256" key="6">
    <source>
        <dbReference type="SAM" id="MobiDB-lite"/>
    </source>
</evidence>
<evidence type="ECO:0000313" key="9">
    <source>
        <dbReference type="Proteomes" id="UP000053815"/>
    </source>
</evidence>
<gene>
    <name evidence="8" type="ORF">MAM1_0134c06215</name>
</gene>
<feature type="transmembrane region" description="Helical" evidence="7">
    <location>
        <begin position="229"/>
        <end position="253"/>
    </location>
</feature>
<dbReference type="CDD" id="cd13132">
    <property type="entry name" value="MATE_eukaryotic"/>
    <property type="match status" value="1"/>
</dbReference>
<dbReference type="NCBIfam" id="TIGR00797">
    <property type="entry name" value="matE"/>
    <property type="match status" value="1"/>
</dbReference>
<feature type="transmembrane region" description="Helical" evidence="7">
    <location>
        <begin position="273"/>
        <end position="294"/>
    </location>
</feature>
<dbReference type="AlphaFoldDB" id="A0A0C9MTJ6"/>
<keyword evidence="5 7" id="KW-0472">Membrane</keyword>
<evidence type="ECO:0000256" key="4">
    <source>
        <dbReference type="ARBA" id="ARBA00022989"/>
    </source>
</evidence>
<dbReference type="GO" id="GO:1990961">
    <property type="term" value="P:xenobiotic detoxification by transmembrane export across the plasma membrane"/>
    <property type="evidence" value="ECO:0007669"/>
    <property type="project" value="InterPro"/>
</dbReference>
<feature type="transmembrane region" description="Helical" evidence="7">
    <location>
        <begin position="450"/>
        <end position="475"/>
    </location>
</feature>
<dbReference type="PANTHER" id="PTHR11206">
    <property type="entry name" value="MULTIDRUG RESISTANCE PROTEIN"/>
    <property type="match status" value="1"/>
</dbReference>
<dbReference type="InterPro" id="IPR045069">
    <property type="entry name" value="MATE_euk"/>
</dbReference>
<dbReference type="GO" id="GO:0016020">
    <property type="term" value="C:membrane"/>
    <property type="evidence" value="ECO:0007669"/>
    <property type="project" value="UniProtKB-SubCell"/>
</dbReference>
<sequence>MSKRIYQQEQQQPDDLSSISSSSVSLTLTESTPLIGKQQGHLEDHTTVRQEFKWLIFNSLPIIGTYLLQNSFQLASIFTLGHLGSVELGASALASMFVNVSAWSIAYGTTTALDTLCSQAWTGARDKTVIGVHLQRAYLVLALLFIPIACVWLNATPIMLKFNQDPELAEFAGLFLRYLLPGAPAYIAFEATKRYLQAQGIMHASTYSMLVTAPLNFVLNYMFVYTFGMGFIGAPLATSFSYWLMFLLLLAYIKFVKGSEGWGGWSRECLKDWWPFIKLASSGIVIICAEWTAFEVSSLAASYLGTTDLAAQSILLTLSSATYTIPMGIAVAATNRVGNALGGSFSNRARIASYTALLFAIVFGLINSTFFLVTRNRLGYLFSSDPDVIDMVARVLPLCAIFQVTDGIASVGGGVIRGLGRQSVAAWINLVAYYLIALPFGFYLTFKLNWALMGLWTGLSVALLLVAAGEVLFLYSVNWYNEVKRAQLRCKIDDDKLVDTTDQTCHLEV</sequence>
<feature type="transmembrane region" description="Helical" evidence="7">
    <location>
        <begin position="171"/>
        <end position="189"/>
    </location>
</feature>
<feature type="transmembrane region" description="Helical" evidence="7">
    <location>
        <begin position="201"/>
        <end position="223"/>
    </location>
</feature>
<evidence type="ECO:0000256" key="2">
    <source>
        <dbReference type="ARBA" id="ARBA00010199"/>
    </source>
</evidence>
<evidence type="ECO:0000256" key="1">
    <source>
        <dbReference type="ARBA" id="ARBA00004141"/>
    </source>
</evidence>
<dbReference type="STRING" id="91626.A0A0C9MTJ6"/>
<name>A0A0C9MTJ6_9FUNG</name>
<feature type="transmembrane region" description="Helical" evidence="7">
    <location>
        <begin position="424"/>
        <end position="444"/>
    </location>
</feature>
<evidence type="ECO:0000256" key="7">
    <source>
        <dbReference type="SAM" id="Phobius"/>
    </source>
</evidence>
<accession>A0A0C9MTJ6</accession>
<feature type="transmembrane region" description="Helical" evidence="7">
    <location>
        <begin position="354"/>
        <end position="373"/>
    </location>
</feature>
<feature type="transmembrane region" description="Helical" evidence="7">
    <location>
        <begin position="137"/>
        <end position="159"/>
    </location>
</feature>
<proteinExistence type="inferred from homology"/>
<dbReference type="Pfam" id="PF01554">
    <property type="entry name" value="MatE"/>
    <property type="match status" value="2"/>
</dbReference>
<protein>
    <submittedName>
        <fullName evidence="8">MATE efflux family protein subfamily</fullName>
    </submittedName>
</protein>
<feature type="transmembrane region" description="Helical" evidence="7">
    <location>
        <begin position="314"/>
        <end position="333"/>
    </location>
</feature>
<organism evidence="8">
    <name type="scientific">Mucor ambiguus</name>
    <dbReference type="NCBI Taxonomy" id="91626"/>
    <lineage>
        <taxon>Eukaryota</taxon>
        <taxon>Fungi</taxon>
        <taxon>Fungi incertae sedis</taxon>
        <taxon>Mucoromycota</taxon>
        <taxon>Mucoromycotina</taxon>
        <taxon>Mucoromycetes</taxon>
        <taxon>Mucorales</taxon>
        <taxon>Mucorineae</taxon>
        <taxon>Mucoraceae</taxon>
        <taxon>Mucor</taxon>
    </lineage>
</organism>
<evidence type="ECO:0000256" key="5">
    <source>
        <dbReference type="ARBA" id="ARBA00023136"/>
    </source>
</evidence>
<evidence type="ECO:0000313" key="8">
    <source>
        <dbReference type="EMBL" id="GAN06727.1"/>
    </source>
</evidence>